<dbReference type="AlphaFoldDB" id="A0A6J4LD68"/>
<sequence>MVHLIGPGGAGKSTVAPLLAAHLGTSSVDLDARFTAAHGCVDAFLAAQGYHAYAAANVAVYLELAARGDVIGVAALSSGFMTYPPDVHPRYVALRDAVATAPTTVVLLPALEFEACVAETVRRQVRRCAGRMSAARAEAKIRERFARYLTLPAPKVATARPPGDVAVAIATLIQGQSVRA</sequence>
<name>A0A6J4LD68_9BACT</name>
<dbReference type="InterPro" id="IPR031322">
    <property type="entry name" value="Shikimate/glucono_kinase"/>
</dbReference>
<organism evidence="1">
    <name type="scientific">uncultured Gemmatimonadaceae bacterium</name>
    <dbReference type="NCBI Taxonomy" id="246130"/>
    <lineage>
        <taxon>Bacteria</taxon>
        <taxon>Pseudomonadati</taxon>
        <taxon>Gemmatimonadota</taxon>
        <taxon>Gemmatimonadia</taxon>
        <taxon>Gemmatimonadales</taxon>
        <taxon>Gemmatimonadaceae</taxon>
        <taxon>environmental samples</taxon>
    </lineage>
</organism>
<dbReference type="EMBL" id="CADCTX010000582">
    <property type="protein sequence ID" value="CAA9330417.1"/>
    <property type="molecule type" value="Genomic_DNA"/>
</dbReference>
<dbReference type="InterPro" id="IPR027417">
    <property type="entry name" value="P-loop_NTPase"/>
</dbReference>
<evidence type="ECO:0008006" key="2">
    <source>
        <dbReference type="Google" id="ProtNLM"/>
    </source>
</evidence>
<dbReference type="Pfam" id="PF01202">
    <property type="entry name" value="SKI"/>
    <property type="match status" value="1"/>
</dbReference>
<evidence type="ECO:0000313" key="1">
    <source>
        <dbReference type="EMBL" id="CAA9330417.1"/>
    </source>
</evidence>
<reference evidence="1" key="1">
    <citation type="submission" date="2020-02" db="EMBL/GenBank/DDBJ databases">
        <authorList>
            <person name="Meier V. D."/>
        </authorList>
    </citation>
    <scope>NUCLEOTIDE SEQUENCE</scope>
    <source>
        <strain evidence="1">AVDCRST_MAG40</strain>
    </source>
</reference>
<protein>
    <recommendedName>
        <fullName evidence="2">Shikimate kinase</fullName>
    </recommendedName>
</protein>
<dbReference type="Gene3D" id="3.40.50.300">
    <property type="entry name" value="P-loop containing nucleotide triphosphate hydrolases"/>
    <property type="match status" value="1"/>
</dbReference>
<accession>A0A6J4LD68</accession>
<dbReference type="SUPFAM" id="SSF52540">
    <property type="entry name" value="P-loop containing nucleoside triphosphate hydrolases"/>
    <property type="match status" value="1"/>
</dbReference>
<gene>
    <name evidence="1" type="ORF">AVDCRST_MAG40-1876</name>
</gene>
<proteinExistence type="predicted"/>